<name>A0AAD8A6A0_DIPPU</name>
<keyword evidence="2" id="KW-1185">Reference proteome</keyword>
<dbReference type="EMBL" id="JASPKZ010003451">
    <property type="protein sequence ID" value="KAJ9593242.1"/>
    <property type="molecule type" value="Genomic_DNA"/>
</dbReference>
<dbReference type="Gene3D" id="3.10.450.50">
    <property type="match status" value="1"/>
</dbReference>
<reference evidence="1" key="2">
    <citation type="submission" date="2023-05" db="EMBL/GenBank/DDBJ databases">
        <authorList>
            <person name="Fouks B."/>
        </authorList>
    </citation>
    <scope>NUCLEOTIDE SEQUENCE</scope>
    <source>
        <strain evidence="1">Stay&amp;Tobe</strain>
        <tissue evidence="1">Testes</tissue>
    </source>
</reference>
<dbReference type="SUPFAM" id="SSF54427">
    <property type="entry name" value="NTF2-like"/>
    <property type="match status" value="1"/>
</dbReference>
<evidence type="ECO:0000313" key="2">
    <source>
        <dbReference type="Proteomes" id="UP001233999"/>
    </source>
</evidence>
<protein>
    <submittedName>
        <fullName evidence="1">Uncharacterized protein</fullName>
    </submittedName>
</protein>
<dbReference type="AlphaFoldDB" id="A0AAD8A6A0"/>
<accession>A0AAD8A6A0</accession>
<sequence length="281" mass="31977">MAYSGEKQGAINFANTYCNLLDKHRTRLCLYLADDAVLDWFGRTIRGKESISGFMNLELPQTVHTLTSVEPSGPIQHRSKPSIEHMDEDGNNVISKKETGNYLSNHDLATPLDYSKSTLQTNEDDLLSELSLNNLSFRENNKDKETDCIQSWETQFTTPVNCDISKEFKKVVLEEGQGDCLLKTVVHTFTEANKFLEARGSIEFQRCKQSKVMPKNMKLLSDTMKWSRVCKLQLAYSTSGSGFLNNDCGDGLDNNFKIWLVVYQDNTRCRRNLLDAFDQVN</sequence>
<proteinExistence type="predicted"/>
<gene>
    <name evidence="1" type="ORF">L9F63_015188</name>
</gene>
<comment type="caution">
    <text evidence="1">The sequence shown here is derived from an EMBL/GenBank/DDBJ whole genome shotgun (WGS) entry which is preliminary data.</text>
</comment>
<evidence type="ECO:0000313" key="1">
    <source>
        <dbReference type="EMBL" id="KAJ9593242.1"/>
    </source>
</evidence>
<reference evidence="1" key="1">
    <citation type="journal article" date="2023" name="IScience">
        <title>Live-bearing cockroach genome reveals convergent evolutionary mechanisms linked to viviparity in insects and beyond.</title>
        <authorList>
            <person name="Fouks B."/>
            <person name="Harrison M.C."/>
            <person name="Mikhailova A.A."/>
            <person name="Marchal E."/>
            <person name="English S."/>
            <person name="Carruthers M."/>
            <person name="Jennings E.C."/>
            <person name="Chiamaka E.L."/>
            <person name="Frigard R.A."/>
            <person name="Pippel M."/>
            <person name="Attardo G.M."/>
            <person name="Benoit J.B."/>
            <person name="Bornberg-Bauer E."/>
            <person name="Tobe S.S."/>
        </authorList>
    </citation>
    <scope>NUCLEOTIDE SEQUENCE</scope>
    <source>
        <strain evidence="1">Stay&amp;Tobe</strain>
    </source>
</reference>
<dbReference type="InterPro" id="IPR032710">
    <property type="entry name" value="NTF2-like_dom_sf"/>
</dbReference>
<organism evidence="1 2">
    <name type="scientific">Diploptera punctata</name>
    <name type="common">Pacific beetle cockroach</name>
    <dbReference type="NCBI Taxonomy" id="6984"/>
    <lineage>
        <taxon>Eukaryota</taxon>
        <taxon>Metazoa</taxon>
        <taxon>Ecdysozoa</taxon>
        <taxon>Arthropoda</taxon>
        <taxon>Hexapoda</taxon>
        <taxon>Insecta</taxon>
        <taxon>Pterygota</taxon>
        <taxon>Neoptera</taxon>
        <taxon>Polyneoptera</taxon>
        <taxon>Dictyoptera</taxon>
        <taxon>Blattodea</taxon>
        <taxon>Blaberoidea</taxon>
        <taxon>Blaberidae</taxon>
        <taxon>Diplopterinae</taxon>
        <taxon>Diploptera</taxon>
    </lineage>
</organism>
<dbReference type="Proteomes" id="UP001233999">
    <property type="component" value="Unassembled WGS sequence"/>
</dbReference>